<reference evidence="2 3" key="1">
    <citation type="submission" date="2020-02" db="EMBL/GenBank/DDBJ databases">
        <title>Draft genome sequence of Haematococcus lacustris strain NIES-144.</title>
        <authorList>
            <person name="Morimoto D."/>
            <person name="Nakagawa S."/>
            <person name="Yoshida T."/>
            <person name="Sawayama S."/>
        </authorList>
    </citation>
    <scope>NUCLEOTIDE SEQUENCE [LARGE SCALE GENOMIC DNA]</scope>
    <source>
        <strain evidence="2 3">NIES-144</strain>
    </source>
</reference>
<feature type="region of interest" description="Disordered" evidence="1">
    <location>
        <begin position="54"/>
        <end position="85"/>
    </location>
</feature>
<organism evidence="2 3">
    <name type="scientific">Haematococcus lacustris</name>
    <name type="common">Green alga</name>
    <name type="synonym">Haematococcus pluvialis</name>
    <dbReference type="NCBI Taxonomy" id="44745"/>
    <lineage>
        <taxon>Eukaryota</taxon>
        <taxon>Viridiplantae</taxon>
        <taxon>Chlorophyta</taxon>
        <taxon>core chlorophytes</taxon>
        <taxon>Chlorophyceae</taxon>
        <taxon>CS clade</taxon>
        <taxon>Chlamydomonadales</taxon>
        <taxon>Haematococcaceae</taxon>
        <taxon>Haematococcus</taxon>
    </lineage>
</organism>
<accession>A0A699YXX2</accession>
<evidence type="ECO:0000313" key="2">
    <source>
        <dbReference type="EMBL" id="GFH14055.1"/>
    </source>
</evidence>
<dbReference type="AlphaFoldDB" id="A0A699YXX2"/>
<feature type="compositionally biased region" description="Low complexity" evidence="1">
    <location>
        <begin position="61"/>
        <end position="78"/>
    </location>
</feature>
<evidence type="ECO:0000256" key="1">
    <source>
        <dbReference type="SAM" id="MobiDB-lite"/>
    </source>
</evidence>
<keyword evidence="3" id="KW-1185">Reference proteome</keyword>
<gene>
    <name evidence="2" type="ORF">HaLaN_10031</name>
</gene>
<sequence length="85" mass="8821">MDRDRAVYALSSRAAAALTTTQKVVGTQGRAQLPSPFTWPPPIAFPCTAAPFPCTVPHPSPASSGSSHSSQSTSSSSQSPPPKKR</sequence>
<dbReference type="EMBL" id="BLLF01000681">
    <property type="protein sequence ID" value="GFH14055.1"/>
    <property type="molecule type" value="Genomic_DNA"/>
</dbReference>
<proteinExistence type="predicted"/>
<protein>
    <submittedName>
        <fullName evidence="2">Uncharacterized protein</fullName>
    </submittedName>
</protein>
<evidence type="ECO:0000313" key="3">
    <source>
        <dbReference type="Proteomes" id="UP000485058"/>
    </source>
</evidence>
<dbReference type="Proteomes" id="UP000485058">
    <property type="component" value="Unassembled WGS sequence"/>
</dbReference>
<name>A0A699YXX2_HAELA</name>
<comment type="caution">
    <text evidence="2">The sequence shown here is derived from an EMBL/GenBank/DDBJ whole genome shotgun (WGS) entry which is preliminary data.</text>
</comment>